<dbReference type="GO" id="GO:0031072">
    <property type="term" value="F:heat shock protein binding"/>
    <property type="evidence" value="ECO:0007669"/>
    <property type="project" value="TreeGrafter"/>
</dbReference>
<keyword evidence="11" id="KW-1185">Reference proteome</keyword>
<accession>A0A8K0KYH0</accession>
<dbReference type="SMART" id="SM01071">
    <property type="entry name" value="CDC37_N"/>
    <property type="match status" value="1"/>
</dbReference>
<evidence type="ECO:0000259" key="7">
    <source>
        <dbReference type="SMART" id="SM01069"/>
    </source>
</evidence>
<feature type="domain" description="Cdc37 N-terminal" evidence="9">
    <location>
        <begin position="2"/>
        <end position="196"/>
    </location>
</feature>
<evidence type="ECO:0000256" key="3">
    <source>
        <dbReference type="ARBA" id="ARBA00022490"/>
    </source>
</evidence>
<dbReference type="AlphaFoldDB" id="A0A8K0KYH0"/>
<keyword evidence="4" id="KW-0143">Chaperone</keyword>
<dbReference type="PANTHER" id="PTHR12800">
    <property type="entry name" value="CDC37-RELATED"/>
    <property type="match status" value="1"/>
</dbReference>
<dbReference type="Pfam" id="PF08564">
    <property type="entry name" value="CDC37_C"/>
    <property type="match status" value="1"/>
</dbReference>
<feature type="domain" description="Cdc37 Hsp90 binding" evidence="8">
    <location>
        <begin position="201"/>
        <end position="376"/>
    </location>
</feature>
<feature type="region of interest" description="Disordered" evidence="6">
    <location>
        <begin position="194"/>
        <end position="240"/>
    </location>
</feature>
<reference evidence="10" key="1">
    <citation type="submission" date="2021-07" db="EMBL/GenBank/DDBJ databases">
        <title>Elsinoe batatas strain:CRI-CJ2 Genome sequencing and assembly.</title>
        <authorList>
            <person name="Huang L."/>
        </authorList>
    </citation>
    <scope>NUCLEOTIDE SEQUENCE</scope>
    <source>
        <strain evidence="10">CRI-CJ2</strain>
    </source>
</reference>
<dbReference type="SUPFAM" id="SSF101391">
    <property type="entry name" value="Hsp90 co-chaperone CDC37"/>
    <property type="match status" value="1"/>
</dbReference>
<evidence type="ECO:0000313" key="11">
    <source>
        <dbReference type="Proteomes" id="UP000809789"/>
    </source>
</evidence>
<dbReference type="EMBL" id="JAESVG020000008">
    <property type="protein sequence ID" value="KAG8624918.1"/>
    <property type="molecule type" value="Genomic_DNA"/>
</dbReference>
<protein>
    <recommendedName>
        <fullName evidence="5">Hsp90 chaperone protein kinase-targeting subunit</fullName>
    </recommendedName>
</protein>
<dbReference type="Pfam" id="PF03234">
    <property type="entry name" value="CDC37_N"/>
    <property type="match status" value="1"/>
</dbReference>
<gene>
    <name evidence="10" type="ORF">KVT40_006669</name>
</gene>
<dbReference type="GO" id="GO:0051087">
    <property type="term" value="F:protein-folding chaperone binding"/>
    <property type="evidence" value="ECO:0007669"/>
    <property type="project" value="TreeGrafter"/>
</dbReference>
<evidence type="ECO:0000259" key="8">
    <source>
        <dbReference type="SMART" id="SM01070"/>
    </source>
</evidence>
<name>A0A8K0KYH0_9PEZI</name>
<evidence type="ECO:0000313" key="10">
    <source>
        <dbReference type="EMBL" id="KAG8624918.1"/>
    </source>
</evidence>
<keyword evidence="3" id="KW-0963">Cytoplasm</keyword>
<evidence type="ECO:0000259" key="9">
    <source>
        <dbReference type="SMART" id="SM01071"/>
    </source>
</evidence>
<evidence type="ECO:0000256" key="5">
    <source>
        <dbReference type="ARBA" id="ARBA00031396"/>
    </source>
</evidence>
<feature type="region of interest" description="Disordered" evidence="6">
    <location>
        <begin position="97"/>
        <end position="121"/>
    </location>
</feature>
<comment type="subcellular location">
    <subcellularLocation>
        <location evidence="1">Cytoplasm</location>
    </subcellularLocation>
</comment>
<organism evidence="10 11">
    <name type="scientific">Elsinoe batatas</name>
    <dbReference type="NCBI Taxonomy" id="2601811"/>
    <lineage>
        <taxon>Eukaryota</taxon>
        <taxon>Fungi</taxon>
        <taxon>Dikarya</taxon>
        <taxon>Ascomycota</taxon>
        <taxon>Pezizomycotina</taxon>
        <taxon>Dothideomycetes</taxon>
        <taxon>Dothideomycetidae</taxon>
        <taxon>Myriangiales</taxon>
        <taxon>Elsinoaceae</taxon>
        <taxon>Elsinoe</taxon>
    </lineage>
</organism>
<dbReference type="SMART" id="SM01070">
    <property type="entry name" value="CDC37_M"/>
    <property type="match status" value="1"/>
</dbReference>
<dbReference type="Proteomes" id="UP000809789">
    <property type="component" value="Unassembled WGS sequence"/>
</dbReference>
<dbReference type="InterPro" id="IPR004918">
    <property type="entry name" value="Cdc37"/>
</dbReference>
<feature type="region of interest" description="Disordered" evidence="6">
    <location>
        <begin position="480"/>
        <end position="500"/>
    </location>
</feature>
<dbReference type="GO" id="GO:0006457">
    <property type="term" value="P:protein folding"/>
    <property type="evidence" value="ECO:0007669"/>
    <property type="project" value="TreeGrafter"/>
</dbReference>
<dbReference type="SMART" id="SM01069">
    <property type="entry name" value="CDC37_C"/>
    <property type="match status" value="1"/>
</dbReference>
<proteinExistence type="inferred from homology"/>
<dbReference type="Pfam" id="PF08565">
    <property type="entry name" value="CDC37_M"/>
    <property type="match status" value="1"/>
</dbReference>
<dbReference type="InterPro" id="IPR038189">
    <property type="entry name" value="Cdc37_Hsp90-bd_sf"/>
</dbReference>
<evidence type="ECO:0000256" key="4">
    <source>
        <dbReference type="ARBA" id="ARBA00023186"/>
    </source>
</evidence>
<evidence type="ECO:0000256" key="2">
    <source>
        <dbReference type="ARBA" id="ARBA00006222"/>
    </source>
</evidence>
<evidence type="ECO:0000256" key="6">
    <source>
        <dbReference type="SAM" id="MobiDB-lite"/>
    </source>
</evidence>
<dbReference type="InterPro" id="IPR013873">
    <property type="entry name" value="Cdc37_C"/>
</dbReference>
<dbReference type="GO" id="GO:0050821">
    <property type="term" value="P:protein stabilization"/>
    <property type="evidence" value="ECO:0007669"/>
    <property type="project" value="TreeGrafter"/>
</dbReference>
<dbReference type="InterPro" id="IPR013874">
    <property type="entry name" value="Cdc37_Hsp90-bd"/>
</dbReference>
<feature type="domain" description="Cdc37 C-terminal" evidence="7">
    <location>
        <begin position="399"/>
        <end position="497"/>
    </location>
</feature>
<dbReference type="FunFam" id="1.20.58.610:FF:000002">
    <property type="entry name" value="Hsp90 co-chaperone Cdc37, putative"/>
    <property type="match status" value="1"/>
</dbReference>
<evidence type="ECO:0000256" key="1">
    <source>
        <dbReference type="ARBA" id="ARBA00004496"/>
    </source>
</evidence>
<dbReference type="GO" id="GO:0019901">
    <property type="term" value="F:protein kinase binding"/>
    <property type="evidence" value="ECO:0007669"/>
    <property type="project" value="InterPro"/>
</dbReference>
<comment type="similarity">
    <text evidence="2">Belongs to the CDC37 family.</text>
</comment>
<dbReference type="OrthoDB" id="440202at2759"/>
<dbReference type="InterPro" id="IPR013855">
    <property type="entry name" value="Cdc37_N_dom"/>
</dbReference>
<comment type="caution">
    <text evidence="10">The sequence shown here is derived from an EMBL/GenBank/DDBJ whole genome shotgun (WGS) entry which is preliminary data.</text>
</comment>
<dbReference type="PANTHER" id="PTHR12800:SF4">
    <property type="entry name" value="HSP90 CO-CHAPERONE CDC37"/>
    <property type="match status" value="1"/>
</dbReference>
<dbReference type="GO" id="GO:0051082">
    <property type="term" value="F:unfolded protein binding"/>
    <property type="evidence" value="ECO:0007669"/>
    <property type="project" value="TreeGrafter"/>
</dbReference>
<sequence length="500" mass="55486">MPVDYSKWDALELSDDSDIEVHPNVDKKSFIRAKQTQIHQERINRKAQIETLKYERIINDGLIKRIDALITSLKSHEEDAKKRSDSIEEIVFQSLLESSGDPKDDVPPKAPAGVHASAQDQPRYSKMMAALIDQVKNAVDEQKPADRYQGFIKEAGTHKSKVEDLQRQLNEKLVELEQMDKGKITSEDLHYGFDSSSVTKSKPTEPHSSGPELLNPTRPAMKAVGGSETAGSEADVEDEGKKVILNGSDDEMEASPMAKRFGKIRFGDYSGSLDFIGKHPSIISEKNTDGLLVEAFNAQSEGKDEYSRQCVHQALLLQYCRQLGKDGVGLFFKRVTTSGHQAQKLFLDDVNTTYARIRTRTKELADQQRKDAAAGNGDVEQIQLHAVDPNTEIHITVPSATPASEDEKHARQIFESFPPGLQRALETGQLNKINEVLGKMSVDEAEEVVEKLGDGGMLSVEQGVIDATTEEGRKQMEEIERSGMMPDQRVVEEVGDPGMD</sequence>
<dbReference type="GO" id="GO:0005737">
    <property type="term" value="C:cytoplasm"/>
    <property type="evidence" value="ECO:0007669"/>
    <property type="project" value="UniProtKB-SubCell"/>
</dbReference>
<dbReference type="Gene3D" id="1.20.58.610">
    <property type="entry name" value="Cdc37, Hsp90 binding domain"/>
    <property type="match status" value="1"/>
</dbReference>